<proteinExistence type="predicted"/>
<dbReference type="InterPro" id="IPR035986">
    <property type="entry name" value="PKD_dom_sf"/>
</dbReference>
<dbReference type="InterPro" id="IPR013783">
    <property type="entry name" value="Ig-like_fold"/>
</dbReference>
<dbReference type="Gene3D" id="2.60.40.10">
    <property type="entry name" value="Immunoglobulins"/>
    <property type="match status" value="1"/>
</dbReference>
<protein>
    <recommendedName>
        <fullName evidence="1">PKD domain-containing protein</fullName>
    </recommendedName>
</protein>
<name>W9GLT7_9MICO</name>
<dbReference type="Pfam" id="PF00801">
    <property type="entry name" value="PKD"/>
    <property type="match status" value="1"/>
</dbReference>
<dbReference type="PATRIC" id="fig|584657.3.peg.2286"/>
<dbReference type="RefSeq" id="WP_034716715.1">
    <property type="nucleotide sequence ID" value="NZ_AWQS01000085.1"/>
</dbReference>
<sequence length="226" mass="24561">MYEYRTLANCPAAKPDQIGENVSCMAALKACPPDTKGPLSVIWRRAMLDGEVVEPWTSVGLTCHTDVAPGARPTISMADIRAQFMRTPWAKPQIASQPAGNVTLVNLKTFYRVNWSTQGFGPGEVDASNLLGFTVRIRPKVVGFRYVFGDGDTFGPTTSTGGVYPDGDVTHTYRKRGEYPVRVQTTWGADFSIDGSTWDEIPDTVTVSGPPTTITVKEAKAVLVNE</sequence>
<evidence type="ECO:0000313" key="2">
    <source>
        <dbReference type="EMBL" id="EWT05803.1"/>
    </source>
</evidence>
<comment type="caution">
    <text evidence="2">The sequence shown here is derived from an EMBL/GenBank/DDBJ whole genome shotgun (WGS) entry which is preliminary data.</text>
</comment>
<keyword evidence="3" id="KW-1185">Reference proteome</keyword>
<dbReference type="SUPFAM" id="SSF49299">
    <property type="entry name" value="PKD domain"/>
    <property type="match status" value="1"/>
</dbReference>
<dbReference type="GO" id="GO:0005975">
    <property type="term" value="P:carbohydrate metabolic process"/>
    <property type="evidence" value="ECO:0007669"/>
    <property type="project" value="UniProtKB-ARBA"/>
</dbReference>
<gene>
    <name evidence="2" type="ORF">N864_01940</name>
</gene>
<dbReference type="AlphaFoldDB" id="W9GLT7"/>
<reference evidence="3" key="1">
    <citation type="submission" date="2013-08" db="EMBL/GenBank/DDBJ databases">
        <title>Intrasporangium oryzae NRRL B-24470.</title>
        <authorList>
            <person name="Liu H."/>
            <person name="Wang G."/>
        </authorList>
    </citation>
    <scope>NUCLEOTIDE SEQUENCE [LARGE SCALE GENOMIC DNA]</scope>
    <source>
        <strain evidence="3">Q5-1</strain>
    </source>
</reference>
<dbReference type="InterPro" id="IPR000601">
    <property type="entry name" value="PKD_dom"/>
</dbReference>
<dbReference type="Proteomes" id="UP000019494">
    <property type="component" value="Unassembled WGS sequence"/>
</dbReference>
<evidence type="ECO:0000313" key="3">
    <source>
        <dbReference type="Proteomes" id="UP000019494"/>
    </source>
</evidence>
<accession>W9GLT7</accession>
<evidence type="ECO:0000259" key="1">
    <source>
        <dbReference type="PROSITE" id="PS50093"/>
    </source>
</evidence>
<dbReference type="EMBL" id="AWQS01000085">
    <property type="protein sequence ID" value="EWT05803.1"/>
    <property type="molecule type" value="Genomic_DNA"/>
</dbReference>
<feature type="domain" description="PKD" evidence="1">
    <location>
        <begin position="139"/>
        <end position="186"/>
    </location>
</feature>
<organism evidence="2 3">
    <name type="scientific">Intrasporangium chromatireducens Q5-1</name>
    <dbReference type="NCBI Taxonomy" id="584657"/>
    <lineage>
        <taxon>Bacteria</taxon>
        <taxon>Bacillati</taxon>
        <taxon>Actinomycetota</taxon>
        <taxon>Actinomycetes</taxon>
        <taxon>Micrococcales</taxon>
        <taxon>Intrasporangiaceae</taxon>
        <taxon>Intrasporangium</taxon>
    </lineage>
</organism>
<dbReference type="PROSITE" id="PS50093">
    <property type="entry name" value="PKD"/>
    <property type="match status" value="1"/>
</dbReference>